<dbReference type="PANTHER" id="PTHR35680">
    <property type="entry name" value="NFAT ACTIVATION MOLECULE 1"/>
    <property type="match status" value="1"/>
</dbReference>
<dbReference type="GeneID" id="103909146"/>
<proteinExistence type="predicted"/>
<dbReference type="GO" id="GO:0004888">
    <property type="term" value="F:transmembrane signaling receptor activity"/>
    <property type="evidence" value="ECO:0007669"/>
    <property type="project" value="InterPro"/>
</dbReference>
<keyword evidence="1" id="KW-0812">Transmembrane</keyword>
<keyword evidence="1" id="KW-1133">Transmembrane helix</keyword>
<keyword evidence="2" id="KW-0732">Signal</keyword>
<dbReference type="Proteomes" id="UP000000437">
    <property type="component" value="Chromosome 1"/>
</dbReference>
<evidence type="ECO:0000256" key="2">
    <source>
        <dbReference type="SAM" id="SignalP"/>
    </source>
</evidence>
<dbReference type="AlphaFoldDB" id="A0AB32TQJ9"/>
<protein>
    <submittedName>
        <fullName evidence="4">NFAT activation molecule 1 isoform X1</fullName>
    </submittedName>
</protein>
<dbReference type="RefSeq" id="XP_068077750.1">
    <property type="nucleotide sequence ID" value="XM_068221649.2"/>
</dbReference>
<name>A0AB32TQJ9_DANRE</name>
<feature type="transmembrane region" description="Helical" evidence="1">
    <location>
        <begin position="135"/>
        <end position="157"/>
    </location>
</feature>
<gene>
    <name evidence="4 5" type="primary">si:ch211-243a20.4</name>
</gene>
<dbReference type="GO" id="GO:0016020">
    <property type="term" value="C:membrane"/>
    <property type="evidence" value="ECO:0007669"/>
    <property type="project" value="InterPro"/>
</dbReference>
<keyword evidence="3" id="KW-1185">Reference proteome</keyword>
<sequence length="245" mass="28095">MLVLFIRMYAAKHVLLWIVFLYCWHEAQARLSIDLLNRTRVALAGGTLEFNLKVVIPANSTSKLECYTQKKNIWNKELKGGLQEQTKMVPAQIKMHNSSSSGNYNFRYENQKVYWVVQVRDKGYEEPPYELHTDYIIMMAISGILLTFSVAGSLCVFKSYKKPPCRDDENEVAEQRAEESDDVILDEDAGSASLYTALQYRSDSVYDTLHPETTADEGNTTENKSHIKDCKVLEDEAFDSVYENF</sequence>
<feature type="chain" id="PRO_5044201615" evidence="2">
    <location>
        <begin position="30"/>
        <end position="245"/>
    </location>
</feature>
<dbReference type="GO" id="GO:0045577">
    <property type="term" value="P:regulation of B cell differentiation"/>
    <property type="evidence" value="ECO:0007669"/>
    <property type="project" value="InterPro"/>
</dbReference>
<evidence type="ECO:0000256" key="1">
    <source>
        <dbReference type="SAM" id="Phobius"/>
    </source>
</evidence>
<feature type="signal peptide" evidence="2">
    <location>
        <begin position="1"/>
        <end position="29"/>
    </location>
</feature>
<evidence type="ECO:0000313" key="5">
    <source>
        <dbReference type="ZFIN" id="ZDB-GENE-061207-29"/>
    </source>
</evidence>
<dbReference type="PANTHER" id="PTHR35680:SF1">
    <property type="entry name" value="NFAT ACTIVATION MOLECULE 1"/>
    <property type="match status" value="1"/>
</dbReference>
<dbReference type="AGR" id="ZFIN:ZDB-GENE-061207-29"/>
<dbReference type="ZFIN" id="ZDB-GENE-061207-29">
    <property type="gene designation" value="si:ch211-243a20.4"/>
</dbReference>
<dbReference type="GO" id="GO:0001819">
    <property type="term" value="P:positive regulation of cytokine production"/>
    <property type="evidence" value="ECO:0007669"/>
    <property type="project" value="InterPro"/>
</dbReference>
<evidence type="ECO:0000313" key="3">
    <source>
        <dbReference type="Proteomes" id="UP000000437"/>
    </source>
</evidence>
<dbReference type="GO" id="GO:0050861">
    <property type="term" value="P:positive regulation of B cell receptor signaling pathway"/>
    <property type="evidence" value="ECO:0007669"/>
    <property type="project" value="InterPro"/>
</dbReference>
<accession>A0AB32TQJ9</accession>
<reference evidence="4" key="1">
    <citation type="submission" date="2025-08" db="UniProtKB">
        <authorList>
            <consortium name="RefSeq"/>
        </authorList>
    </citation>
    <scope>IDENTIFICATION</scope>
    <source>
        <strain evidence="4">Tuebingen</strain>
        <tissue evidence="4">Fibroblasts and whole tissue</tissue>
    </source>
</reference>
<keyword evidence="1" id="KW-0472">Membrane</keyword>
<organism evidence="3 4">
    <name type="scientific">Danio rerio</name>
    <name type="common">Zebrafish</name>
    <name type="synonym">Brachydanio rerio</name>
    <dbReference type="NCBI Taxonomy" id="7955"/>
    <lineage>
        <taxon>Eukaryota</taxon>
        <taxon>Metazoa</taxon>
        <taxon>Chordata</taxon>
        <taxon>Craniata</taxon>
        <taxon>Vertebrata</taxon>
        <taxon>Euteleostomi</taxon>
        <taxon>Actinopterygii</taxon>
        <taxon>Neopterygii</taxon>
        <taxon>Teleostei</taxon>
        <taxon>Ostariophysi</taxon>
        <taxon>Cypriniformes</taxon>
        <taxon>Danionidae</taxon>
        <taxon>Danioninae</taxon>
        <taxon>Danio</taxon>
    </lineage>
</organism>
<dbReference type="InterPro" id="IPR033549">
    <property type="entry name" value="NFAM1"/>
</dbReference>
<evidence type="ECO:0000313" key="4">
    <source>
        <dbReference type="RefSeq" id="XP_068077750.1"/>
    </source>
</evidence>